<evidence type="ECO:0000313" key="6">
    <source>
        <dbReference type="Proteomes" id="UP000435036"/>
    </source>
</evidence>
<keyword evidence="2" id="KW-0238">DNA-binding</keyword>
<evidence type="ECO:0000256" key="1">
    <source>
        <dbReference type="ARBA" id="ARBA00023015"/>
    </source>
</evidence>
<keyword evidence="1" id="KW-0805">Transcription regulation</keyword>
<dbReference type="PROSITE" id="PS01124">
    <property type="entry name" value="HTH_ARAC_FAMILY_2"/>
    <property type="match status" value="1"/>
</dbReference>
<evidence type="ECO:0000259" key="4">
    <source>
        <dbReference type="PROSITE" id="PS01124"/>
    </source>
</evidence>
<dbReference type="InterPro" id="IPR009057">
    <property type="entry name" value="Homeodomain-like_sf"/>
</dbReference>
<dbReference type="AlphaFoldDB" id="A0A6N8KU86"/>
<keyword evidence="6" id="KW-1185">Reference proteome</keyword>
<dbReference type="SMART" id="SM00342">
    <property type="entry name" value="HTH_ARAC"/>
    <property type="match status" value="1"/>
</dbReference>
<dbReference type="PANTHER" id="PTHR47893">
    <property type="entry name" value="REGULATORY PROTEIN PCHR"/>
    <property type="match status" value="1"/>
</dbReference>
<dbReference type="GO" id="GO:0043565">
    <property type="term" value="F:sequence-specific DNA binding"/>
    <property type="evidence" value="ECO:0007669"/>
    <property type="project" value="InterPro"/>
</dbReference>
<evidence type="ECO:0000256" key="3">
    <source>
        <dbReference type="ARBA" id="ARBA00023163"/>
    </source>
</evidence>
<evidence type="ECO:0000256" key="2">
    <source>
        <dbReference type="ARBA" id="ARBA00023125"/>
    </source>
</evidence>
<sequence>MTIYSRIPEFNKILTDLDLADQAIDAEELRFLSQHLTRHAIADVQVDTILSSGLFIQEMQIQPQQKITEEFHTEGKHVRLFFYLNGDSHVQFGAGNMDYKHEVGMIQRNFLNTDGAGGLVHILKNQKLNYIVIKFSYAFYLSLLKHEQWIEGDPFHQYVLSGDAENRPNETFFIDSRIINILRDIMNASSVQFQKTAFVHMKLKELLFMLYQISLSGRTDQRLKTPIALLEKVRSYILLNLDNPPSMEVLQLKYELNPKVFMLDFKKYFGKTIYAFVIQERMAKAQRLLQEDYNVNELATNLGYQSVSHFIKVFKSYYGYTPKKAILRLRNQEVLENQSLAAYPVG</sequence>
<dbReference type="PANTHER" id="PTHR47893:SF1">
    <property type="entry name" value="REGULATORY PROTEIN PCHR"/>
    <property type="match status" value="1"/>
</dbReference>
<dbReference type="OrthoDB" id="699292at2"/>
<dbReference type="PROSITE" id="PS00041">
    <property type="entry name" value="HTH_ARAC_FAMILY_1"/>
    <property type="match status" value="1"/>
</dbReference>
<evidence type="ECO:0000313" key="5">
    <source>
        <dbReference type="EMBL" id="MVZ60647.1"/>
    </source>
</evidence>
<dbReference type="InterPro" id="IPR020449">
    <property type="entry name" value="Tscrpt_reg_AraC-type_HTH"/>
</dbReference>
<dbReference type="InterPro" id="IPR053142">
    <property type="entry name" value="PchR_regulatory_protein"/>
</dbReference>
<name>A0A6N8KU86_9SPHI</name>
<dbReference type="EMBL" id="WSQA01000001">
    <property type="protein sequence ID" value="MVZ60647.1"/>
    <property type="molecule type" value="Genomic_DNA"/>
</dbReference>
<dbReference type="Pfam" id="PF12833">
    <property type="entry name" value="HTH_18"/>
    <property type="match status" value="1"/>
</dbReference>
<dbReference type="GO" id="GO:0003700">
    <property type="term" value="F:DNA-binding transcription factor activity"/>
    <property type="evidence" value="ECO:0007669"/>
    <property type="project" value="InterPro"/>
</dbReference>
<dbReference type="Gene3D" id="1.10.10.60">
    <property type="entry name" value="Homeodomain-like"/>
    <property type="match status" value="1"/>
</dbReference>
<accession>A0A6N8KU86</accession>
<proteinExistence type="predicted"/>
<protein>
    <submittedName>
        <fullName evidence="5">Helix-turn-helix domain-containing protein</fullName>
    </submittedName>
</protein>
<dbReference type="RefSeq" id="WP_160367283.1">
    <property type="nucleotide sequence ID" value="NZ_WSQA01000001.1"/>
</dbReference>
<dbReference type="SUPFAM" id="SSF46689">
    <property type="entry name" value="Homeodomain-like"/>
    <property type="match status" value="1"/>
</dbReference>
<organism evidence="5 6">
    <name type="scientific">Sphingobacterium humi</name>
    <dbReference type="NCBI Taxonomy" id="1796905"/>
    <lineage>
        <taxon>Bacteria</taxon>
        <taxon>Pseudomonadati</taxon>
        <taxon>Bacteroidota</taxon>
        <taxon>Sphingobacteriia</taxon>
        <taxon>Sphingobacteriales</taxon>
        <taxon>Sphingobacteriaceae</taxon>
        <taxon>Sphingobacterium</taxon>
    </lineage>
</organism>
<feature type="domain" description="HTH araC/xylS-type" evidence="4">
    <location>
        <begin position="231"/>
        <end position="328"/>
    </location>
</feature>
<dbReference type="InterPro" id="IPR018062">
    <property type="entry name" value="HTH_AraC-typ_CS"/>
</dbReference>
<dbReference type="Proteomes" id="UP000435036">
    <property type="component" value="Unassembled WGS sequence"/>
</dbReference>
<keyword evidence="3" id="KW-0804">Transcription</keyword>
<gene>
    <name evidence="5" type="ORF">GQF63_01295</name>
</gene>
<dbReference type="InterPro" id="IPR018060">
    <property type="entry name" value="HTH_AraC"/>
</dbReference>
<comment type="caution">
    <text evidence="5">The sequence shown here is derived from an EMBL/GenBank/DDBJ whole genome shotgun (WGS) entry which is preliminary data.</text>
</comment>
<reference evidence="5 6" key="1">
    <citation type="submission" date="2019-12" db="EMBL/GenBank/DDBJ databases">
        <authorList>
            <person name="Dong K."/>
        </authorList>
    </citation>
    <scope>NUCLEOTIDE SEQUENCE [LARGE SCALE GENOMIC DNA]</scope>
    <source>
        <strain evidence="5 6">JCM 31225</strain>
    </source>
</reference>
<dbReference type="PRINTS" id="PR00032">
    <property type="entry name" value="HTHARAC"/>
</dbReference>